<keyword evidence="1 6" id="KW-1277">Toxin-antitoxin system</keyword>
<protein>
    <recommendedName>
        <fullName evidence="6">Ribonuclease VapC</fullName>
        <shortName evidence="6">RNase VapC</shortName>
        <ecNumber evidence="6">3.1.-.-</ecNumber>
    </recommendedName>
    <alternativeName>
        <fullName evidence="6">Toxin VapC</fullName>
    </alternativeName>
</protein>
<dbReference type="SUPFAM" id="SSF88723">
    <property type="entry name" value="PIN domain-like"/>
    <property type="match status" value="1"/>
</dbReference>
<evidence type="ECO:0000256" key="2">
    <source>
        <dbReference type="ARBA" id="ARBA00022722"/>
    </source>
</evidence>
<keyword evidence="5 6" id="KW-0460">Magnesium</keyword>
<sequence>MTGTVLDASVIVELLIVSPLGRRVAGELPSRRAGGLHIPHLAVVETASVLRGLVLGSRVATDRAEGALADLAVLPCTRWPVEGLLPRLWQLRDNLTAYDATYVALAEALDAELVTADRRLARAAADVATCPITLVA</sequence>
<dbReference type="InterPro" id="IPR002716">
    <property type="entry name" value="PIN_dom"/>
</dbReference>
<feature type="binding site" evidence="6">
    <location>
        <position position="99"/>
    </location>
    <ligand>
        <name>Mg(2+)</name>
        <dbReference type="ChEBI" id="CHEBI:18420"/>
    </ligand>
</feature>
<keyword evidence="4 6" id="KW-0378">Hydrolase</keyword>
<proteinExistence type="inferred from homology"/>
<organism evidence="8 9">
    <name type="scientific">Nocardioides mangrovi</name>
    <dbReference type="NCBI Taxonomy" id="2874580"/>
    <lineage>
        <taxon>Bacteria</taxon>
        <taxon>Bacillati</taxon>
        <taxon>Actinomycetota</taxon>
        <taxon>Actinomycetes</taxon>
        <taxon>Propionibacteriales</taxon>
        <taxon>Nocardioidaceae</taxon>
        <taxon>Nocardioides</taxon>
    </lineage>
</organism>
<evidence type="ECO:0000313" key="9">
    <source>
        <dbReference type="Proteomes" id="UP000780875"/>
    </source>
</evidence>
<gene>
    <name evidence="6" type="primary">vapC</name>
    <name evidence="8" type="ORF">K8U61_00380</name>
</gene>
<reference evidence="8 9" key="1">
    <citation type="submission" date="2021-09" db="EMBL/GenBank/DDBJ databases">
        <title>Whole genome sequence of Nocardioides sp. GBK3QG-3.</title>
        <authorList>
            <person name="Tuo L."/>
        </authorList>
    </citation>
    <scope>NUCLEOTIDE SEQUENCE [LARGE SCALE GENOMIC DNA]</scope>
    <source>
        <strain evidence="8 9">GBK3QG-3</strain>
    </source>
</reference>
<dbReference type="PANTHER" id="PTHR35901:SF1">
    <property type="entry name" value="EXONUCLEASE VAPC9"/>
    <property type="match status" value="1"/>
</dbReference>
<keyword evidence="6" id="KW-0800">Toxin</keyword>
<dbReference type="EMBL" id="JAIQZJ010000001">
    <property type="protein sequence ID" value="MBZ5736597.1"/>
    <property type="molecule type" value="Genomic_DNA"/>
</dbReference>
<dbReference type="RefSeq" id="WP_224120972.1">
    <property type="nucleotide sequence ID" value="NZ_JAIQZJ010000001.1"/>
</dbReference>
<name>A0ABS7U6X3_9ACTN</name>
<dbReference type="InterPro" id="IPR051619">
    <property type="entry name" value="TypeII_TA_RNase_PINc/VapC"/>
</dbReference>
<keyword evidence="2 6" id="KW-0540">Nuclease</keyword>
<dbReference type="PANTHER" id="PTHR35901">
    <property type="entry name" value="RIBONUCLEASE VAPC3"/>
    <property type="match status" value="1"/>
</dbReference>
<dbReference type="InterPro" id="IPR022907">
    <property type="entry name" value="VapC_family"/>
</dbReference>
<keyword evidence="9" id="KW-1185">Reference proteome</keyword>
<dbReference type="EC" id="3.1.-.-" evidence="6"/>
<evidence type="ECO:0000256" key="3">
    <source>
        <dbReference type="ARBA" id="ARBA00022723"/>
    </source>
</evidence>
<keyword evidence="3 6" id="KW-0479">Metal-binding</keyword>
<comment type="cofactor">
    <cofactor evidence="6">
        <name>Mg(2+)</name>
        <dbReference type="ChEBI" id="CHEBI:18420"/>
    </cofactor>
</comment>
<accession>A0ABS7U6X3</accession>
<evidence type="ECO:0000256" key="5">
    <source>
        <dbReference type="ARBA" id="ARBA00022842"/>
    </source>
</evidence>
<evidence type="ECO:0000256" key="1">
    <source>
        <dbReference type="ARBA" id="ARBA00022649"/>
    </source>
</evidence>
<comment type="caution">
    <text evidence="8">The sequence shown here is derived from an EMBL/GenBank/DDBJ whole genome shotgun (WGS) entry which is preliminary data.</text>
</comment>
<dbReference type="Pfam" id="PF01850">
    <property type="entry name" value="PIN"/>
    <property type="match status" value="1"/>
</dbReference>
<dbReference type="Gene3D" id="3.40.50.1010">
    <property type="entry name" value="5'-nuclease"/>
    <property type="match status" value="1"/>
</dbReference>
<evidence type="ECO:0000256" key="6">
    <source>
        <dbReference type="HAMAP-Rule" id="MF_00265"/>
    </source>
</evidence>
<evidence type="ECO:0000313" key="8">
    <source>
        <dbReference type="EMBL" id="MBZ5736597.1"/>
    </source>
</evidence>
<dbReference type="InterPro" id="IPR029060">
    <property type="entry name" value="PIN-like_dom_sf"/>
</dbReference>
<feature type="domain" description="PIN" evidence="7">
    <location>
        <begin position="5"/>
        <end position="124"/>
    </location>
</feature>
<comment type="function">
    <text evidence="6">Toxic component of a toxin-antitoxin (TA) system. An RNase.</text>
</comment>
<dbReference type="InterPro" id="IPR044153">
    <property type="entry name" value="PIN_Pae0151-like"/>
</dbReference>
<dbReference type="HAMAP" id="MF_00265">
    <property type="entry name" value="VapC_Nob1"/>
    <property type="match status" value="1"/>
</dbReference>
<feature type="binding site" evidence="6">
    <location>
        <position position="7"/>
    </location>
    <ligand>
        <name>Mg(2+)</name>
        <dbReference type="ChEBI" id="CHEBI:18420"/>
    </ligand>
</feature>
<evidence type="ECO:0000256" key="4">
    <source>
        <dbReference type="ARBA" id="ARBA00022801"/>
    </source>
</evidence>
<evidence type="ECO:0000259" key="7">
    <source>
        <dbReference type="Pfam" id="PF01850"/>
    </source>
</evidence>
<comment type="similarity">
    <text evidence="6">Belongs to the PINc/VapC protein family.</text>
</comment>
<dbReference type="Proteomes" id="UP000780875">
    <property type="component" value="Unassembled WGS sequence"/>
</dbReference>
<dbReference type="CDD" id="cd09873">
    <property type="entry name" value="PIN_Pae0151-like"/>
    <property type="match status" value="1"/>
</dbReference>